<dbReference type="Pfam" id="PF15723">
    <property type="entry name" value="MqsR_toxin"/>
    <property type="match status" value="1"/>
</dbReference>
<reference evidence="1 2" key="1">
    <citation type="submission" date="2018-03" db="EMBL/GenBank/DDBJ databases">
        <title>Draft genome sequence of the first documented clinical Siccibacter turicensis isolate in Austria.</title>
        <authorList>
            <person name="Lepuschitz S."/>
            <person name="Pekard-Amenitsch S."/>
            <person name="Haunold R."/>
            <person name="Schill S."/>
            <person name="Mach R."/>
            <person name="Allerberger F."/>
            <person name="Ruppitsch W."/>
            <person name="Forsythe S.J."/>
        </authorList>
    </citation>
    <scope>NUCLEOTIDE SEQUENCE [LARGE SCALE GENOMIC DNA]</scope>
    <source>
        <strain evidence="1 2">6100069499-17</strain>
    </source>
</reference>
<protein>
    <recommendedName>
        <fullName evidence="3">Type II toxin-antitoxin system MqsR family toxin</fullName>
    </recommendedName>
</protein>
<dbReference type="InterPro" id="IPR031451">
    <property type="entry name" value="MqsR_toxin"/>
</dbReference>
<dbReference type="EMBL" id="PYEP01000005">
    <property type="protein sequence ID" value="PSN07222.1"/>
    <property type="molecule type" value="Genomic_DNA"/>
</dbReference>
<dbReference type="GO" id="GO:0044010">
    <property type="term" value="P:single-species biofilm formation"/>
    <property type="evidence" value="ECO:0007669"/>
    <property type="project" value="InterPro"/>
</dbReference>
<organism evidence="1 2">
    <name type="scientific">Siccibacter turicensis</name>
    <dbReference type="NCBI Taxonomy" id="357233"/>
    <lineage>
        <taxon>Bacteria</taxon>
        <taxon>Pseudomonadati</taxon>
        <taxon>Pseudomonadota</taxon>
        <taxon>Gammaproteobacteria</taxon>
        <taxon>Enterobacterales</taxon>
        <taxon>Enterobacteriaceae</taxon>
        <taxon>Siccibacter</taxon>
    </lineage>
</organism>
<dbReference type="GO" id="GO:0017148">
    <property type="term" value="P:negative regulation of translation"/>
    <property type="evidence" value="ECO:0007669"/>
    <property type="project" value="InterPro"/>
</dbReference>
<dbReference type="CDD" id="cd12869">
    <property type="entry name" value="MqsR"/>
    <property type="match status" value="1"/>
</dbReference>
<dbReference type="GO" id="GO:0009372">
    <property type="term" value="P:quorum sensing"/>
    <property type="evidence" value="ECO:0007669"/>
    <property type="project" value="InterPro"/>
</dbReference>
<evidence type="ECO:0000313" key="1">
    <source>
        <dbReference type="EMBL" id="PSN07222.1"/>
    </source>
</evidence>
<evidence type="ECO:0008006" key="3">
    <source>
        <dbReference type="Google" id="ProtNLM"/>
    </source>
</evidence>
<dbReference type="InterPro" id="IPR038493">
    <property type="entry name" value="MqsR_sf"/>
</dbReference>
<dbReference type="OrthoDB" id="8611934at2"/>
<dbReference type="STRING" id="1388748.GCA_000463155_03741"/>
<accession>A0A2P8VI89</accession>
<sequence length="103" mass="11827">MVNEKWTPHTRLHVVKQLVLEGKVRTTGSALRYALAAGYREPVLQQMCDAILRLQPGDFYKSMTTLADHTIWQDVWHGHDGCMALYIKLTVIDDLLIVSYKEL</sequence>
<evidence type="ECO:0000313" key="2">
    <source>
        <dbReference type="Proteomes" id="UP000240212"/>
    </source>
</evidence>
<comment type="caution">
    <text evidence="1">The sequence shown here is derived from an EMBL/GenBank/DDBJ whole genome shotgun (WGS) entry which is preliminary data.</text>
</comment>
<dbReference type="AlphaFoldDB" id="A0A2P8VI89"/>
<dbReference type="Proteomes" id="UP000240212">
    <property type="component" value="Unassembled WGS sequence"/>
</dbReference>
<keyword evidence="2" id="KW-1185">Reference proteome</keyword>
<dbReference type="RefSeq" id="WP_106877596.1">
    <property type="nucleotide sequence ID" value="NZ_DHYB01000025.1"/>
</dbReference>
<gene>
    <name evidence="1" type="ORF">C7G83_13270</name>
</gene>
<name>A0A2P8VI89_9ENTR</name>
<proteinExistence type="predicted"/>
<dbReference type="Gene3D" id="3.30.2310.40">
    <property type="match status" value="1"/>
</dbReference>